<dbReference type="EMBL" id="JABERJ010000021">
    <property type="protein sequence ID" value="NNH26555.1"/>
    <property type="molecule type" value="Genomic_DNA"/>
</dbReference>
<dbReference type="PROSITE" id="PS50850">
    <property type="entry name" value="MFS"/>
    <property type="match status" value="1"/>
</dbReference>
<dbReference type="NCBIfam" id="TIGR00710">
    <property type="entry name" value="efflux_Bcr_CflA"/>
    <property type="match status" value="1"/>
</dbReference>
<dbReference type="PANTHER" id="PTHR23502:SF132">
    <property type="entry name" value="POLYAMINE TRANSPORTER 2-RELATED"/>
    <property type="match status" value="1"/>
</dbReference>
<keyword evidence="6 8" id="KW-1133">Transmembrane helix</keyword>
<feature type="transmembrane region" description="Helical" evidence="8">
    <location>
        <begin position="168"/>
        <end position="188"/>
    </location>
</feature>
<keyword evidence="8" id="KW-0997">Cell inner membrane</keyword>
<feature type="transmembrane region" description="Helical" evidence="8">
    <location>
        <begin position="376"/>
        <end position="395"/>
    </location>
</feature>
<comment type="subcellular location">
    <subcellularLocation>
        <location evidence="8">Cell inner membrane</location>
        <topology evidence="8">Multi-pass membrane protein</topology>
    </subcellularLocation>
    <subcellularLocation>
        <location evidence="1">Cell membrane</location>
        <topology evidence="1">Multi-pass membrane protein</topology>
    </subcellularLocation>
</comment>
<evidence type="ECO:0000256" key="7">
    <source>
        <dbReference type="ARBA" id="ARBA00023136"/>
    </source>
</evidence>
<keyword evidence="4" id="KW-1003">Cell membrane</keyword>
<dbReference type="InterPro" id="IPR011701">
    <property type="entry name" value="MFS"/>
</dbReference>
<feature type="transmembrane region" description="Helical" evidence="8">
    <location>
        <begin position="348"/>
        <end position="370"/>
    </location>
</feature>
<feature type="transmembrane region" description="Helical" evidence="8">
    <location>
        <begin position="218"/>
        <end position="242"/>
    </location>
</feature>
<keyword evidence="3 8" id="KW-0813">Transport</keyword>
<feature type="transmembrane region" description="Helical" evidence="8">
    <location>
        <begin position="80"/>
        <end position="99"/>
    </location>
</feature>
<evidence type="ECO:0000256" key="5">
    <source>
        <dbReference type="ARBA" id="ARBA00022692"/>
    </source>
</evidence>
<feature type="transmembrane region" description="Helical" evidence="8">
    <location>
        <begin position="285"/>
        <end position="305"/>
    </location>
</feature>
<evidence type="ECO:0000259" key="9">
    <source>
        <dbReference type="PROSITE" id="PS50850"/>
    </source>
</evidence>
<organism evidence="10 11">
    <name type="scientific">Acinetobacter terrestris</name>
    <dbReference type="NCBI Taxonomy" id="2529843"/>
    <lineage>
        <taxon>Bacteria</taxon>
        <taxon>Pseudomonadati</taxon>
        <taxon>Pseudomonadota</taxon>
        <taxon>Gammaproteobacteria</taxon>
        <taxon>Moraxellales</taxon>
        <taxon>Moraxellaceae</taxon>
        <taxon>Acinetobacter</taxon>
        <taxon>Acinetobacter Taxon 24</taxon>
    </lineage>
</organism>
<dbReference type="Proteomes" id="UP000555322">
    <property type="component" value="Unassembled WGS sequence"/>
</dbReference>
<comment type="similarity">
    <text evidence="2 8">Belongs to the major facilitator superfamily. Bcr/CmlA family.</text>
</comment>
<dbReference type="CDD" id="cd17320">
    <property type="entry name" value="MFS_MdfA_MDR_like"/>
    <property type="match status" value="1"/>
</dbReference>
<gene>
    <name evidence="10" type="ORF">HLH15_08765</name>
</gene>
<dbReference type="Pfam" id="PF07690">
    <property type="entry name" value="MFS_1"/>
    <property type="match status" value="1"/>
</dbReference>
<dbReference type="PANTHER" id="PTHR23502">
    <property type="entry name" value="MAJOR FACILITATOR SUPERFAMILY"/>
    <property type="match status" value="1"/>
</dbReference>
<sequence>MNTIETKKAYTTRWILLLAILTAIAPLSTDMYLPALPEMAKDFGVSTLMISNSLPAYFLGVAVGQLIYGPISDRIGRKKPLIFGLSLHIIASILCIYVDDVWSLFFVRVLQALGSCVGLVLARAAIRDVMETNSAAKAFASMMIVMGIAPILAPTLGAWLLVFFSWQSIFIALFALGVVSLLWVIFGFRETLAEDRRLKLSFRQVGSLYVSILKDRSYIFPMLAGCFSFGVLFCYINAASTVLMDGFQLSQQQFAYAFGFNALGTMILSAMNHKLAERFSVVQRLSIGGVVQLMGALLLICVGLLPHLGFALVMIGLFMAVAGIGLTAPNSTALAMSRQGRQAGSASALMGGLQFIFGLSSGLILNFLMWSPLMNMALSMLIFVVLANLAIQATVRYQQQQSVSA</sequence>
<evidence type="ECO:0000313" key="11">
    <source>
        <dbReference type="Proteomes" id="UP000555322"/>
    </source>
</evidence>
<reference evidence="10 11" key="1">
    <citation type="submission" date="2020-04" db="EMBL/GenBank/DDBJ databases">
        <title>Acinetobacter Taxon 24.</title>
        <authorList>
            <person name="Nemec A."/>
            <person name="Radolfova-Krizova L."/>
            <person name="Higgins P.G."/>
            <person name="Spanelova P."/>
        </authorList>
    </citation>
    <scope>NUCLEOTIDE SEQUENCE [LARGE SCALE GENOMIC DNA]</scope>
    <source>
        <strain evidence="10 11">ANC 5084</strain>
    </source>
</reference>
<dbReference type="Gene3D" id="1.20.1720.10">
    <property type="entry name" value="Multidrug resistance protein D"/>
    <property type="match status" value="1"/>
</dbReference>
<dbReference type="InterPro" id="IPR036259">
    <property type="entry name" value="MFS_trans_sf"/>
</dbReference>
<name>A0ABX1UXS3_9GAMM</name>
<evidence type="ECO:0000313" key="10">
    <source>
        <dbReference type="EMBL" id="NNH26555.1"/>
    </source>
</evidence>
<feature type="domain" description="Major facilitator superfamily (MFS) profile" evidence="9">
    <location>
        <begin position="14"/>
        <end position="395"/>
    </location>
</feature>
<feature type="transmembrane region" description="Helical" evidence="8">
    <location>
        <begin position="138"/>
        <end position="162"/>
    </location>
</feature>
<evidence type="ECO:0000256" key="3">
    <source>
        <dbReference type="ARBA" id="ARBA00022448"/>
    </source>
</evidence>
<dbReference type="RefSeq" id="WP_171536519.1">
    <property type="nucleotide sequence ID" value="NZ_JABERJ010000021.1"/>
</dbReference>
<accession>A0ABX1UXS3</accession>
<evidence type="ECO:0000256" key="6">
    <source>
        <dbReference type="ARBA" id="ARBA00022989"/>
    </source>
</evidence>
<comment type="caution">
    <text evidence="10">The sequence shown here is derived from an EMBL/GenBank/DDBJ whole genome shotgun (WGS) entry which is preliminary data.</text>
</comment>
<dbReference type="SUPFAM" id="SSF103473">
    <property type="entry name" value="MFS general substrate transporter"/>
    <property type="match status" value="1"/>
</dbReference>
<evidence type="ECO:0000256" key="8">
    <source>
        <dbReference type="RuleBase" id="RU365088"/>
    </source>
</evidence>
<dbReference type="InterPro" id="IPR004812">
    <property type="entry name" value="Efflux_drug-R_Bcr/CmlA"/>
</dbReference>
<keyword evidence="5 8" id="KW-0812">Transmembrane</keyword>
<evidence type="ECO:0000256" key="2">
    <source>
        <dbReference type="ARBA" id="ARBA00006236"/>
    </source>
</evidence>
<protein>
    <recommendedName>
        <fullName evidence="8">Bcr/CflA family efflux transporter</fullName>
    </recommendedName>
</protein>
<feature type="transmembrane region" description="Helical" evidence="8">
    <location>
        <begin position="105"/>
        <end position="126"/>
    </location>
</feature>
<feature type="transmembrane region" description="Helical" evidence="8">
    <location>
        <begin position="49"/>
        <end position="68"/>
    </location>
</feature>
<feature type="transmembrane region" description="Helical" evidence="8">
    <location>
        <begin position="311"/>
        <end position="336"/>
    </location>
</feature>
<dbReference type="InterPro" id="IPR020846">
    <property type="entry name" value="MFS_dom"/>
</dbReference>
<proteinExistence type="inferred from homology"/>
<feature type="transmembrane region" description="Helical" evidence="8">
    <location>
        <begin position="254"/>
        <end position="273"/>
    </location>
</feature>
<keyword evidence="7 8" id="KW-0472">Membrane</keyword>
<evidence type="ECO:0000256" key="1">
    <source>
        <dbReference type="ARBA" id="ARBA00004651"/>
    </source>
</evidence>
<evidence type="ECO:0000256" key="4">
    <source>
        <dbReference type="ARBA" id="ARBA00022475"/>
    </source>
</evidence>
<feature type="transmembrane region" description="Helical" evidence="8">
    <location>
        <begin position="12"/>
        <end position="29"/>
    </location>
</feature>
<keyword evidence="11" id="KW-1185">Reference proteome</keyword>